<evidence type="ECO:0000313" key="14">
    <source>
        <dbReference type="Proteomes" id="UP001189624"/>
    </source>
</evidence>
<organism evidence="13 14">
    <name type="scientific">Sphenostylis stenocarpa</name>
    <dbReference type="NCBI Taxonomy" id="92480"/>
    <lineage>
        <taxon>Eukaryota</taxon>
        <taxon>Viridiplantae</taxon>
        <taxon>Streptophyta</taxon>
        <taxon>Embryophyta</taxon>
        <taxon>Tracheophyta</taxon>
        <taxon>Spermatophyta</taxon>
        <taxon>Magnoliopsida</taxon>
        <taxon>eudicotyledons</taxon>
        <taxon>Gunneridae</taxon>
        <taxon>Pentapetalae</taxon>
        <taxon>rosids</taxon>
        <taxon>fabids</taxon>
        <taxon>Fabales</taxon>
        <taxon>Fabaceae</taxon>
        <taxon>Papilionoideae</taxon>
        <taxon>50 kb inversion clade</taxon>
        <taxon>NPAAA clade</taxon>
        <taxon>indigoferoid/millettioid clade</taxon>
        <taxon>Phaseoleae</taxon>
        <taxon>Sphenostylis</taxon>
    </lineage>
</organism>
<feature type="binding site" description="axial binding residue" evidence="10">
    <location>
        <position position="451"/>
    </location>
    <ligand>
        <name>heme</name>
        <dbReference type="ChEBI" id="CHEBI:30413"/>
    </ligand>
    <ligandPart>
        <name>Fe</name>
        <dbReference type="ChEBI" id="CHEBI:18248"/>
    </ligandPart>
</feature>
<dbReference type="Gene3D" id="1.10.630.10">
    <property type="entry name" value="Cytochrome P450"/>
    <property type="match status" value="1"/>
</dbReference>
<dbReference type="GO" id="GO:0004497">
    <property type="term" value="F:monooxygenase activity"/>
    <property type="evidence" value="ECO:0007669"/>
    <property type="project" value="UniProtKB-KW"/>
</dbReference>
<keyword evidence="5 10" id="KW-0479">Metal-binding</keyword>
<dbReference type="GO" id="GO:0016705">
    <property type="term" value="F:oxidoreductase activity, acting on paired donors, with incorporation or reduction of molecular oxygen"/>
    <property type="evidence" value="ECO:0007669"/>
    <property type="project" value="InterPro"/>
</dbReference>
<dbReference type="InterPro" id="IPR017972">
    <property type="entry name" value="Cyt_P450_CS"/>
</dbReference>
<evidence type="ECO:0000256" key="3">
    <source>
        <dbReference type="ARBA" id="ARBA00010617"/>
    </source>
</evidence>
<dbReference type="EMBL" id="OY731401">
    <property type="protein sequence ID" value="CAJ1951865.1"/>
    <property type="molecule type" value="Genomic_DNA"/>
</dbReference>
<evidence type="ECO:0008006" key="15">
    <source>
        <dbReference type="Google" id="ProtNLM"/>
    </source>
</evidence>
<evidence type="ECO:0000256" key="9">
    <source>
        <dbReference type="ARBA" id="ARBA00023136"/>
    </source>
</evidence>
<comment type="subcellular location">
    <subcellularLocation>
        <location evidence="2">Membrane</location>
    </subcellularLocation>
</comment>
<dbReference type="PANTHER" id="PTHR47943">
    <property type="entry name" value="CYTOCHROME P450 93A3-LIKE"/>
    <property type="match status" value="1"/>
</dbReference>
<dbReference type="GO" id="GO:0005506">
    <property type="term" value="F:iron ion binding"/>
    <property type="evidence" value="ECO:0007669"/>
    <property type="project" value="InterPro"/>
</dbReference>
<dbReference type="PANTHER" id="PTHR47943:SF9">
    <property type="entry name" value="CYTOCHROME P450"/>
    <property type="match status" value="1"/>
</dbReference>
<dbReference type="Gramene" id="rna-AYBTSS11_LOCUS14997">
    <property type="protein sequence ID" value="CAJ1951865.1"/>
    <property type="gene ID" value="gene-AYBTSS11_LOCUS14997"/>
</dbReference>
<proteinExistence type="inferred from homology"/>
<dbReference type="PRINTS" id="PR00463">
    <property type="entry name" value="EP450I"/>
</dbReference>
<evidence type="ECO:0000256" key="10">
    <source>
        <dbReference type="PIRSR" id="PIRSR602401-1"/>
    </source>
</evidence>
<keyword evidence="6 11" id="KW-0560">Oxidoreductase</keyword>
<dbReference type="GO" id="GO:0020037">
    <property type="term" value="F:heme binding"/>
    <property type="evidence" value="ECO:0007669"/>
    <property type="project" value="InterPro"/>
</dbReference>
<evidence type="ECO:0000256" key="1">
    <source>
        <dbReference type="ARBA" id="ARBA00001971"/>
    </source>
</evidence>
<evidence type="ECO:0000256" key="6">
    <source>
        <dbReference type="ARBA" id="ARBA00023002"/>
    </source>
</evidence>
<evidence type="ECO:0000256" key="11">
    <source>
        <dbReference type="RuleBase" id="RU000461"/>
    </source>
</evidence>
<dbReference type="InterPro" id="IPR002401">
    <property type="entry name" value="Cyt_P450_E_grp-I"/>
</dbReference>
<keyword evidence="9 12" id="KW-0472">Membrane</keyword>
<evidence type="ECO:0000256" key="2">
    <source>
        <dbReference type="ARBA" id="ARBA00004370"/>
    </source>
</evidence>
<name>A0AA86T5T4_9FABA</name>
<dbReference type="FunFam" id="1.10.630.10:FF:000011">
    <property type="entry name" value="Cytochrome P450 83B1"/>
    <property type="match status" value="1"/>
</dbReference>
<dbReference type="Pfam" id="PF00067">
    <property type="entry name" value="p450"/>
    <property type="match status" value="1"/>
</dbReference>
<evidence type="ECO:0000256" key="7">
    <source>
        <dbReference type="ARBA" id="ARBA00023004"/>
    </source>
</evidence>
<dbReference type="AlphaFoldDB" id="A0AA86T5T4"/>
<dbReference type="SUPFAM" id="SSF48264">
    <property type="entry name" value="Cytochrome P450"/>
    <property type="match status" value="1"/>
</dbReference>
<evidence type="ECO:0000313" key="13">
    <source>
        <dbReference type="EMBL" id="CAJ1951865.1"/>
    </source>
</evidence>
<accession>A0AA86T5T4</accession>
<feature type="transmembrane region" description="Helical" evidence="12">
    <location>
        <begin position="6"/>
        <end position="26"/>
    </location>
</feature>
<dbReference type="Proteomes" id="UP001189624">
    <property type="component" value="Chromosome 4"/>
</dbReference>
<dbReference type="PRINTS" id="PR00385">
    <property type="entry name" value="P450"/>
</dbReference>
<reference evidence="13" key="1">
    <citation type="submission" date="2023-10" db="EMBL/GenBank/DDBJ databases">
        <authorList>
            <person name="Domelevo Entfellner J.-B."/>
        </authorList>
    </citation>
    <scope>NUCLEOTIDE SEQUENCE</scope>
</reference>
<keyword evidence="12" id="KW-1133">Transmembrane helix</keyword>
<comment type="similarity">
    <text evidence="3 11">Belongs to the cytochrome P450 family.</text>
</comment>
<dbReference type="InterPro" id="IPR001128">
    <property type="entry name" value="Cyt_P450"/>
</dbReference>
<keyword evidence="8 11" id="KW-0503">Monooxygenase</keyword>
<evidence type="ECO:0000256" key="5">
    <source>
        <dbReference type="ARBA" id="ARBA00022723"/>
    </source>
</evidence>
<dbReference type="InterPro" id="IPR036396">
    <property type="entry name" value="Cyt_P450_sf"/>
</dbReference>
<evidence type="ECO:0000256" key="8">
    <source>
        <dbReference type="ARBA" id="ARBA00023033"/>
    </source>
</evidence>
<protein>
    <recommendedName>
        <fullName evidence="15">Cytochrome P450</fullName>
    </recommendedName>
</protein>
<keyword evidence="4 10" id="KW-0349">Heme</keyword>
<comment type="cofactor">
    <cofactor evidence="1 10">
        <name>heme</name>
        <dbReference type="ChEBI" id="CHEBI:30413"/>
    </cofactor>
</comment>
<sequence>MFLETLGVPVAALLVLFILVLSFALFHPNHLQDDRKHPPGPKALPIIGNLHILGKLPHRTLQALAKKYGPIMSIKLGQVPTIVVSSPETAELILKTHDTVFASRPKNQASEYMSYGNKGMAFSEYGPYWRMVRKLCTTQLLSASKVEMFGPLRREELVVFVKSLEKVAASGAVVNVSEQVGELISNTVCKMILGRSKDDRFDLKGLTRQALHLTGVFNIADYVPWAAIFDIQGLKRKFKKTSKAFDQVFELIIKDHEDPTDSHKKSVHSEDFVDILLSHMHQAIDQQHEHEHEHVIDRTNIKAIILDMIAGSVDTSAVAIEWAMSELLRHPRDMKKLQEELESVVGMNRLVEESDLSKLTFLNMVVKETLRLYPPGPLLVPRDSLEDITINGYYIKKKTRILINAWAIGRDPKVWSENAETFYPERFVNSDIDIRGHDFQLLPFGSGRRGCPGIHLGLTTFSFVLAQLVHCFDWELPIGITPNDFDMTETFGLSLPRRKHLLAIPTYRLSNLEHII</sequence>
<dbReference type="PROSITE" id="PS00086">
    <property type="entry name" value="CYTOCHROME_P450"/>
    <property type="match status" value="1"/>
</dbReference>
<dbReference type="GO" id="GO:0016020">
    <property type="term" value="C:membrane"/>
    <property type="evidence" value="ECO:0007669"/>
    <property type="project" value="UniProtKB-SubCell"/>
</dbReference>
<keyword evidence="7 10" id="KW-0408">Iron</keyword>
<keyword evidence="12" id="KW-0812">Transmembrane</keyword>
<evidence type="ECO:0000256" key="4">
    <source>
        <dbReference type="ARBA" id="ARBA00022617"/>
    </source>
</evidence>
<gene>
    <name evidence="13" type="ORF">AYBTSS11_LOCUS14997</name>
</gene>
<evidence type="ECO:0000256" key="12">
    <source>
        <dbReference type="SAM" id="Phobius"/>
    </source>
</evidence>
<keyword evidence="14" id="KW-1185">Reference proteome</keyword>
<dbReference type="CDD" id="cd11072">
    <property type="entry name" value="CYP71-like"/>
    <property type="match status" value="1"/>
</dbReference>